<dbReference type="Pfam" id="PF01476">
    <property type="entry name" value="LysM"/>
    <property type="match status" value="1"/>
</dbReference>
<sequence>MELERQLLHRNREIGGALNQITLDDDYNLPDYKPDLTKVIRERGSLHFDEVHASGGHVWFKGVLEFQILYRTDLDNRKINSLKGEIPFQESLTMEGIGESDQVKLDGKIEDISVSVINSRKLSIRSLVEFQAEAERPEDTSMLAAVGADSGCEIEKENLEALELLTDKKDTLRIRKEISLSSNKPNMDEILWNSVELRGMSTRLKNGEIEVSGEALVCVLYSGVDEERLQWFETTVPIQGNVECNVCEESLIHQIKTELAQADLEIELDGDGEERNLLLEMVVNLTICLWRETNIEMISDIYALDRQVQPNMQTAVFDRLLVKNEAKCRMSDKIELEEEQEDILQICSNENTLAIEQTTVTEDGLLAEGTLTIEILYMTADDAMPVAAKRAYVPFSQLIEMPEAVHPVKVYLDGSIEQVTTVLSDSRNIDIKAVVSLNLLAFEQQEKQVITDINESELDLAVLQQRPGLVGYIVKEGDRLFHIAKENHTTVDDLVETNHLTGTDVKAGERILIVKTV</sequence>
<dbReference type="RefSeq" id="WP_186867038.1">
    <property type="nucleotide sequence ID" value="NZ_JACOPH010000006.1"/>
</dbReference>
<reference evidence="2" key="1">
    <citation type="submission" date="2020-08" db="EMBL/GenBank/DDBJ databases">
        <title>Genome public.</title>
        <authorList>
            <person name="Liu C."/>
            <person name="Sun Q."/>
        </authorList>
    </citation>
    <scope>NUCLEOTIDE SEQUENCE</scope>
    <source>
        <strain evidence="2">BX1005</strain>
    </source>
</reference>
<protein>
    <submittedName>
        <fullName evidence="2">DUF3794 domain-containing protein</fullName>
    </submittedName>
</protein>
<dbReference type="Gene3D" id="3.10.350.10">
    <property type="entry name" value="LysM domain"/>
    <property type="match status" value="1"/>
</dbReference>
<dbReference type="CDD" id="cd00118">
    <property type="entry name" value="LysM"/>
    <property type="match status" value="1"/>
</dbReference>
<evidence type="ECO:0000259" key="1">
    <source>
        <dbReference type="PROSITE" id="PS51782"/>
    </source>
</evidence>
<dbReference type="SMART" id="SM00257">
    <property type="entry name" value="LysM"/>
    <property type="match status" value="1"/>
</dbReference>
<dbReference type="SUPFAM" id="SSF54106">
    <property type="entry name" value="LysM domain"/>
    <property type="match status" value="1"/>
</dbReference>
<dbReference type="InterPro" id="IPR024300">
    <property type="entry name" value="SipL_SPOCS_dom"/>
</dbReference>
<proteinExistence type="predicted"/>
<evidence type="ECO:0000313" key="2">
    <source>
        <dbReference type="EMBL" id="MBC5714316.1"/>
    </source>
</evidence>
<feature type="domain" description="LysM" evidence="1">
    <location>
        <begin position="470"/>
        <end position="513"/>
    </location>
</feature>
<keyword evidence="3" id="KW-1185">Reference proteome</keyword>
<dbReference type="InterPro" id="IPR018392">
    <property type="entry name" value="LysM"/>
</dbReference>
<accession>A0A923LR13</accession>
<name>A0A923LR13_9FIRM</name>
<dbReference type="Pfam" id="PF12673">
    <property type="entry name" value="SipL"/>
    <property type="match status" value="3"/>
</dbReference>
<dbReference type="Proteomes" id="UP000606720">
    <property type="component" value="Unassembled WGS sequence"/>
</dbReference>
<dbReference type="AlphaFoldDB" id="A0A923LR13"/>
<dbReference type="InterPro" id="IPR036779">
    <property type="entry name" value="LysM_dom_sf"/>
</dbReference>
<gene>
    <name evidence="2" type="ORF">H8S17_08845</name>
</gene>
<dbReference type="EMBL" id="JACOPH010000006">
    <property type="protein sequence ID" value="MBC5714316.1"/>
    <property type="molecule type" value="Genomic_DNA"/>
</dbReference>
<comment type="caution">
    <text evidence="2">The sequence shown here is derived from an EMBL/GenBank/DDBJ whole genome shotgun (WGS) entry which is preliminary data.</text>
</comment>
<evidence type="ECO:0000313" key="3">
    <source>
        <dbReference type="Proteomes" id="UP000606720"/>
    </source>
</evidence>
<organism evidence="2 3">
    <name type="scientific">Roseburia zhanii</name>
    <dbReference type="NCBI Taxonomy" id="2763064"/>
    <lineage>
        <taxon>Bacteria</taxon>
        <taxon>Bacillati</taxon>
        <taxon>Bacillota</taxon>
        <taxon>Clostridia</taxon>
        <taxon>Lachnospirales</taxon>
        <taxon>Lachnospiraceae</taxon>
        <taxon>Roseburia</taxon>
    </lineage>
</organism>
<dbReference type="PROSITE" id="PS51782">
    <property type="entry name" value="LYSM"/>
    <property type="match status" value="1"/>
</dbReference>